<dbReference type="Pfam" id="PF00817">
    <property type="entry name" value="IMS"/>
    <property type="match status" value="1"/>
</dbReference>
<evidence type="ECO:0000256" key="4">
    <source>
        <dbReference type="HAMAP-Rule" id="MF_01113"/>
    </source>
</evidence>
<feature type="binding site" evidence="4">
    <location>
        <position position="100"/>
    </location>
    <ligand>
        <name>Mg(2+)</name>
        <dbReference type="ChEBI" id="CHEBI:18420"/>
    </ligand>
</feature>
<keyword evidence="4" id="KW-0479">Metal-binding</keyword>
<comment type="catalytic activity">
    <reaction evidence="4">
        <text>DNA(n) + a 2'-deoxyribonucleoside 5'-triphosphate = DNA(n+1) + diphosphate</text>
        <dbReference type="Rhea" id="RHEA:22508"/>
        <dbReference type="Rhea" id="RHEA-COMP:17339"/>
        <dbReference type="Rhea" id="RHEA-COMP:17340"/>
        <dbReference type="ChEBI" id="CHEBI:33019"/>
        <dbReference type="ChEBI" id="CHEBI:61560"/>
        <dbReference type="ChEBI" id="CHEBI:173112"/>
        <dbReference type="EC" id="2.7.7.7"/>
    </reaction>
</comment>
<evidence type="ECO:0000313" key="7">
    <source>
        <dbReference type="Proteomes" id="UP000001520"/>
    </source>
</evidence>
<name>D3PBJ8_DEFDS</name>
<comment type="cofactor">
    <cofactor evidence="4">
        <name>Mg(2+)</name>
        <dbReference type="ChEBI" id="CHEBI:18420"/>
    </cofactor>
    <text evidence="4">Binds 2 magnesium ions per subunit.</text>
</comment>
<reference evidence="6 7" key="1">
    <citation type="journal article" date="2010" name="DNA Res.">
        <title>Bacterial lifestyle in a deep-sea hydrothermal vent chimney revealed by the genome sequence of the thermophilic bacterium Deferribacter desulfuricans SSM1.</title>
        <authorList>
            <person name="Takaki Y."/>
            <person name="Shimamura S."/>
            <person name="Nakagawa S."/>
            <person name="Fukuhara Y."/>
            <person name="Horikawa H."/>
            <person name="Ankai A."/>
            <person name="Harada T."/>
            <person name="Hosoyama A."/>
            <person name="Oguchi A."/>
            <person name="Fukui S."/>
            <person name="Fujita N."/>
            <person name="Takami H."/>
            <person name="Takai K."/>
        </authorList>
    </citation>
    <scope>NUCLEOTIDE SEQUENCE [LARGE SCALE GENOMIC DNA]</scope>
    <source>
        <strain evidence="7">DSM 14783 / JCM 11476 / NBRC 101012 / SSM1</strain>
    </source>
</reference>
<evidence type="ECO:0000256" key="3">
    <source>
        <dbReference type="ARBA" id="ARBA00022932"/>
    </source>
</evidence>
<protein>
    <recommendedName>
        <fullName evidence="4">DNA polymerase IV</fullName>
        <shortName evidence="4">Pol IV</shortName>
        <ecNumber evidence="4">2.7.7.7</ecNumber>
    </recommendedName>
</protein>
<dbReference type="GO" id="GO:0000287">
    <property type="term" value="F:magnesium ion binding"/>
    <property type="evidence" value="ECO:0007669"/>
    <property type="project" value="UniProtKB-UniRule"/>
</dbReference>
<dbReference type="InterPro" id="IPR036775">
    <property type="entry name" value="DNA_pol_Y-fam_lit_finger_sf"/>
</dbReference>
<feature type="site" description="Substrate discrimination" evidence="4">
    <location>
        <position position="11"/>
    </location>
</feature>
<dbReference type="InterPro" id="IPR024728">
    <property type="entry name" value="PolY_HhH_motif"/>
</dbReference>
<dbReference type="InterPro" id="IPR043128">
    <property type="entry name" value="Rev_trsase/Diguanyl_cyclase"/>
</dbReference>
<dbReference type="Pfam" id="PF11798">
    <property type="entry name" value="IMS_HHH"/>
    <property type="match status" value="1"/>
</dbReference>
<dbReference type="InterPro" id="IPR017961">
    <property type="entry name" value="DNA_pol_Y-fam_little_finger"/>
</dbReference>
<keyword evidence="4 6" id="KW-0808">Transferase</keyword>
<dbReference type="OrthoDB" id="9808813at2"/>
<keyword evidence="3 4" id="KW-0239">DNA-directed DNA polymerase</keyword>
<organism evidence="6 7">
    <name type="scientific">Deferribacter desulfuricans (strain DSM 14783 / JCM 11476 / NBRC 101012 / SSM1)</name>
    <dbReference type="NCBI Taxonomy" id="639282"/>
    <lineage>
        <taxon>Bacteria</taxon>
        <taxon>Pseudomonadati</taxon>
        <taxon>Deferribacterota</taxon>
        <taxon>Deferribacteres</taxon>
        <taxon>Deferribacterales</taxon>
        <taxon>Deferribacteraceae</taxon>
        <taxon>Deferribacter</taxon>
    </lineage>
</organism>
<keyword evidence="4 6" id="KW-0548">Nucleotidyltransferase</keyword>
<feature type="active site" evidence="4">
    <location>
        <position position="101"/>
    </location>
</feature>
<feature type="binding site" evidence="4">
    <location>
        <position position="6"/>
    </location>
    <ligand>
        <name>Mg(2+)</name>
        <dbReference type="ChEBI" id="CHEBI:18420"/>
    </ligand>
</feature>
<dbReference type="GO" id="GO:0003887">
    <property type="term" value="F:DNA-directed DNA polymerase activity"/>
    <property type="evidence" value="ECO:0007669"/>
    <property type="project" value="UniProtKB-UniRule"/>
</dbReference>
<evidence type="ECO:0000259" key="5">
    <source>
        <dbReference type="PROSITE" id="PS50173"/>
    </source>
</evidence>
<dbReference type="SUPFAM" id="SSF56672">
    <property type="entry name" value="DNA/RNA polymerases"/>
    <property type="match status" value="1"/>
</dbReference>
<dbReference type="InterPro" id="IPR022880">
    <property type="entry name" value="DNApol_IV"/>
</dbReference>
<comment type="similarity">
    <text evidence="1 4">Belongs to the DNA polymerase type-Y family.</text>
</comment>
<accession>D3PBJ8</accession>
<keyword evidence="4" id="KW-0460">Magnesium</keyword>
<dbReference type="RefSeq" id="WP_013007219.1">
    <property type="nucleotide sequence ID" value="NC_013939.1"/>
</dbReference>
<dbReference type="eggNOG" id="COG0389">
    <property type="taxonomic scope" value="Bacteria"/>
</dbReference>
<dbReference type="Gene3D" id="3.40.1170.60">
    <property type="match status" value="1"/>
</dbReference>
<evidence type="ECO:0000256" key="2">
    <source>
        <dbReference type="ARBA" id="ARBA00022457"/>
    </source>
</evidence>
<dbReference type="PANTHER" id="PTHR11076:SF33">
    <property type="entry name" value="DNA POLYMERASE KAPPA"/>
    <property type="match status" value="1"/>
</dbReference>
<comment type="subunit">
    <text evidence="4">Monomer.</text>
</comment>
<gene>
    <name evidence="4" type="primary">dinB</name>
    <name evidence="6" type="ordered locus">DEFDS_0477</name>
</gene>
<dbReference type="GO" id="GO:0003684">
    <property type="term" value="F:damaged DNA binding"/>
    <property type="evidence" value="ECO:0007669"/>
    <property type="project" value="InterPro"/>
</dbReference>
<dbReference type="GO" id="GO:0006281">
    <property type="term" value="P:DNA repair"/>
    <property type="evidence" value="ECO:0007669"/>
    <property type="project" value="UniProtKB-UniRule"/>
</dbReference>
<evidence type="ECO:0000256" key="1">
    <source>
        <dbReference type="ARBA" id="ARBA00010945"/>
    </source>
</evidence>
<keyword evidence="2 4" id="KW-0515">Mutator protein</keyword>
<dbReference type="GO" id="GO:0042276">
    <property type="term" value="P:error-prone translesion synthesis"/>
    <property type="evidence" value="ECO:0007669"/>
    <property type="project" value="TreeGrafter"/>
</dbReference>
<keyword evidence="7" id="KW-1185">Reference proteome</keyword>
<sequence length="400" mass="45116">MIMCIDMDAFFASVEQASNPLLRGKPVAVIGAKERTVVTTASYEARKYGVKTGMSKFEAMRLCPRIVLVVGNNRKYTYVSKQIYNFLLTITSDVEMYSVDEAFLDLSSVNLPPEDVAFMIKSFIKSKFGITCSIGVGSNKLIAKMASGINKPDGFCYVPREKNKDFIDSFPISKIWGVGRRLAKRFENLGIFSTKDLRDFGVDSLVEMFGKNGYKLYAMANGEYFEGVNTNEEPVKSIGHSMTLPMDIFNMDELSPYLLQLCEMVSERARQNRVSGKRLFVVIRDTDMKSFGKSYTLPFFTSATHHIYDFAKKIIEDFDISKGVRLVGVSLGKLVHDAVCLQNIFEDERKSKLYRAMDKINKKYGSFSISYASILKCRRKGALTISPAWKPDGIRNVNVK</sequence>
<evidence type="ECO:0000313" key="6">
    <source>
        <dbReference type="EMBL" id="BAI79971.1"/>
    </source>
</evidence>
<keyword evidence="4" id="KW-0238">DNA-binding</keyword>
<keyword evidence="4" id="KW-0963">Cytoplasm</keyword>
<dbReference type="PANTHER" id="PTHR11076">
    <property type="entry name" value="DNA REPAIR POLYMERASE UMUC / TRANSFERASE FAMILY MEMBER"/>
    <property type="match status" value="1"/>
</dbReference>
<keyword evidence="4" id="KW-0234">DNA repair</keyword>
<keyword evidence="4" id="KW-0235">DNA replication</keyword>
<dbReference type="GO" id="GO:0005829">
    <property type="term" value="C:cytosol"/>
    <property type="evidence" value="ECO:0007669"/>
    <property type="project" value="TreeGrafter"/>
</dbReference>
<dbReference type="GO" id="GO:0009432">
    <property type="term" value="P:SOS response"/>
    <property type="evidence" value="ECO:0007669"/>
    <property type="project" value="TreeGrafter"/>
</dbReference>
<dbReference type="Gene3D" id="3.30.70.270">
    <property type="match status" value="1"/>
</dbReference>
<dbReference type="InterPro" id="IPR001126">
    <property type="entry name" value="UmuC"/>
</dbReference>
<keyword evidence="4" id="KW-0227">DNA damage</keyword>
<dbReference type="Proteomes" id="UP000001520">
    <property type="component" value="Chromosome"/>
</dbReference>
<dbReference type="KEGG" id="ddf:DEFDS_0477"/>
<dbReference type="AlphaFoldDB" id="D3PBJ8"/>
<dbReference type="PROSITE" id="PS50173">
    <property type="entry name" value="UMUC"/>
    <property type="match status" value="1"/>
</dbReference>
<feature type="domain" description="UmuC" evidence="5">
    <location>
        <begin position="2"/>
        <end position="179"/>
    </location>
</feature>
<dbReference type="GO" id="GO:0006261">
    <property type="term" value="P:DNA-templated DNA replication"/>
    <property type="evidence" value="ECO:0007669"/>
    <property type="project" value="UniProtKB-UniRule"/>
</dbReference>
<proteinExistence type="inferred from homology"/>
<dbReference type="EC" id="2.7.7.7" evidence="4"/>
<comment type="subcellular location">
    <subcellularLocation>
        <location evidence="4">Cytoplasm</location>
    </subcellularLocation>
</comment>
<dbReference type="HOGENOM" id="CLU_012348_1_2_0"/>
<dbReference type="InterPro" id="IPR050116">
    <property type="entry name" value="DNA_polymerase-Y"/>
</dbReference>
<dbReference type="CDD" id="cd03586">
    <property type="entry name" value="PolY_Pol_IV_kappa"/>
    <property type="match status" value="1"/>
</dbReference>
<dbReference type="Gene3D" id="1.10.150.20">
    <property type="entry name" value="5' to 3' exonuclease, C-terminal subdomain"/>
    <property type="match status" value="1"/>
</dbReference>
<dbReference type="SUPFAM" id="SSF100879">
    <property type="entry name" value="Lesion bypass DNA polymerase (Y-family), little finger domain"/>
    <property type="match status" value="1"/>
</dbReference>
<dbReference type="NCBIfam" id="NF002677">
    <property type="entry name" value="PRK02406.1"/>
    <property type="match status" value="1"/>
</dbReference>
<dbReference type="HAMAP" id="MF_01113">
    <property type="entry name" value="DNApol_IV"/>
    <property type="match status" value="1"/>
</dbReference>
<dbReference type="Pfam" id="PF11799">
    <property type="entry name" value="IMS_C"/>
    <property type="match status" value="1"/>
</dbReference>
<dbReference type="EMBL" id="AP011529">
    <property type="protein sequence ID" value="BAI79971.1"/>
    <property type="molecule type" value="Genomic_DNA"/>
</dbReference>
<dbReference type="STRING" id="639282.DEFDS_0477"/>
<comment type="function">
    <text evidence="4">Poorly processive, error-prone DNA polymerase involved in untargeted mutagenesis. Copies undamaged DNA at stalled replication forks, which arise in vivo from mismatched or misaligned primer ends. These misaligned primers can be extended by PolIV. Exhibits no 3'-5' exonuclease (proofreading) activity. May be involved in translesional synthesis, in conjunction with the beta clamp from PolIII.</text>
</comment>
<dbReference type="Gene3D" id="3.30.1490.100">
    <property type="entry name" value="DNA polymerase, Y-family, little finger domain"/>
    <property type="match status" value="1"/>
</dbReference>
<dbReference type="InterPro" id="IPR043502">
    <property type="entry name" value="DNA/RNA_pol_sf"/>
</dbReference>